<reference evidence="1" key="1">
    <citation type="submission" date="2020-09" db="EMBL/GenBank/DDBJ databases">
        <title>Pseudomonas syringae pv. eriobotryae genome sequence causing loquat canker disease.</title>
        <authorList>
            <person name="Fukuda S."/>
            <person name="Tashiro H."/>
            <person name="Nagano Y."/>
        </authorList>
    </citation>
    <scope>NUCLEOTIDE SEQUENCE</scope>
    <source>
        <strain evidence="1">AM001</strain>
    </source>
</reference>
<dbReference type="EMBL" id="BMZW01000032">
    <property type="protein sequence ID" value="GFZ61948.1"/>
    <property type="molecule type" value="Genomic_DNA"/>
</dbReference>
<comment type="caution">
    <text evidence="1">The sequence shown here is derived from an EMBL/GenBank/DDBJ whole genome shotgun (WGS) entry which is preliminary data.</text>
</comment>
<evidence type="ECO:0000313" key="1">
    <source>
        <dbReference type="EMBL" id="GFZ61948.1"/>
    </source>
</evidence>
<evidence type="ECO:0000313" key="2">
    <source>
        <dbReference type="Proteomes" id="UP000630864"/>
    </source>
</evidence>
<proteinExistence type="predicted"/>
<name>A0A9P3AFW7_PSEA0</name>
<dbReference type="AlphaFoldDB" id="A0A9P3AFW7"/>
<dbReference type="Proteomes" id="UP000630864">
    <property type="component" value="Unassembled WGS sequence"/>
</dbReference>
<gene>
    <name evidence="1" type="ORF">PSE10A_44590</name>
</gene>
<protein>
    <submittedName>
        <fullName evidence="1">Uncharacterized protein</fullName>
    </submittedName>
</protein>
<sequence length="95" mass="10539">MRRLVHRGSGVIDIPYTSHFAVSLELLVIEALTLERPRHTQPARAASDNAHRVGAIVDLVILVAHFVFLGFNSENPKLAKEARSMQGANGRKRGW</sequence>
<organism evidence="1 2">
    <name type="scientific">Pseudomonas amygdali pv. eriobotryae</name>
    <dbReference type="NCBI Taxonomy" id="129137"/>
    <lineage>
        <taxon>Bacteria</taxon>
        <taxon>Pseudomonadati</taxon>
        <taxon>Pseudomonadota</taxon>
        <taxon>Gammaproteobacteria</taxon>
        <taxon>Pseudomonadales</taxon>
        <taxon>Pseudomonadaceae</taxon>
        <taxon>Pseudomonas</taxon>
        <taxon>Pseudomonas amygdali</taxon>
    </lineage>
</organism>
<accession>A0A9P3AFW7</accession>